<keyword evidence="4" id="KW-1185">Reference proteome</keyword>
<evidence type="ECO:0000256" key="1">
    <source>
        <dbReference type="SAM" id="Coils"/>
    </source>
</evidence>
<evidence type="ECO:0000313" key="3">
    <source>
        <dbReference type="EMBL" id="RJE21052.1"/>
    </source>
</evidence>
<comment type="caution">
    <text evidence="3">The sequence shown here is derived from an EMBL/GenBank/DDBJ whole genome shotgun (WGS) entry which is preliminary data.</text>
</comment>
<gene>
    <name evidence="3" type="ORF">PHISCL_06598</name>
</gene>
<evidence type="ECO:0000313" key="4">
    <source>
        <dbReference type="Proteomes" id="UP000266188"/>
    </source>
</evidence>
<name>A0A3A2ZD24_9EURO</name>
<proteinExistence type="predicted"/>
<organism evidence="3 4">
    <name type="scientific">Aspergillus sclerotialis</name>
    <dbReference type="NCBI Taxonomy" id="2070753"/>
    <lineage>
        <taxon>Eukaryota</taxon>
        <taxon>Fungi</taxon>
        <taxon>Dikarya</taxon>
        <taxon>Ascomycota</taxon>
        <taxon>Pezizomycotina</taxon>
        <taxon>Eurotiomycetes</taxon>
        <taxon>Eurotiomycetidae</taxon>
        <taxon>Eurotiales</taxon>
        <taxon>Aspergillaceae</taxon>
        <taxon>Aspergillus</taxon>
        <taxon>Aspergillus subgen. Polypaecilum</taxon>
    </lineage>
</organism>
<feature type="region of interest" description="Disordered" evidence="2">
    <location>
        <begin position="1"/>
        <end position="41"/>
    </location>
</feature>
<evidence type="ECO:0000256" key="2">
    <source>
        <dbReference type="SAM" id="MobiDB-lite"/>
    </source>
</evidence>
<dbReference type="AlphaFoldDB" id="A0A3A2ZD24"/>
<keyword evidence="1" id="KW-0175">Coiled coil</keyword>
<feature type="coiled-coil region" evidence="1">
    <location>
        <begin position="62"/>
        <end position="96"/>
    </location>
</feature>
<reference evidence="4" key="1">
    <citation type="submission" date="2017-02" db="EMBL/GenBank/DDBJ databases">
        <authorList>
            <person name="Tafer H."/>
            <person name="Lopandic K."/>
        </authorList>
    </citation>
    <scope>NUCLEOTIDE SEQUENCE [LARGE SCALE GENOMIC DNA]</scope>
    <source>
        <strain evidence="4">CBS 366.77</strain>
    </source>
</reference>
<accession>A0A3A2ZD24</accession>
<sequence length="116" mass="13408">MARSVDLPGTYPSQKNTRSSILTTEGDAKLVQEDETPQAWESDRSHTYELLCQYHKINRAINADLKAHVAENEATIKRMQKRIEELQTAAIQEQERHVRKKLTSCTMPSRRRINCL</sequence>
<feature type="compositionally biased region" description="Polar residues" evidence="2">
    <location>
        <begin position="11"/>
        <end position="23"/>
    </location>
</feature>
<dbReference type="Proteomes" id="UP000266188">
    <property type="component" value="Unassembled WGS sequence"/>
</dbReference>
<dbReference type="EMBL" id="MVGC01000255">
    <property type="protein sequence ID" value="RJE21052.1"/>
    <property type="molecule type" value="Genomic_DNA"/>
</dbReference>
<protein>
    <submittedName>
        <fullName evidence="3">Uncharacterized protein</fullName>
    </submittedName>
</protein>